<evidence type="ECO:0000313" key="2">
    <source>
        <dbReference type="Proteomes" id="UP000183567"/>
    </source>
</evidence>
<dbReference type="EMBL" id="LVVM01002185">
    <property type="protein sequence ID" value="OJA17081.1"/>
    <property type="molecule type" value="Genomic_DNA"/>
</dbReference>
<evidence type="ECO:0000313" key="1">
    <source>
        <dbReference type="EMBL" id="OJA17081.1"/>
    </source>
</evidence>
<protein>
    <submittedName>
        <fullName evidence="1">Uncharacterized protein</fullName>
    </submittedName>
</protein>
<dbReference type="AlphaFoldDB" id="A0A1J8QUM3"/>
<organism evidence="1 2">
    <name type="scientific">Rhizopogon vesiculosus</name>
    <dbReference type="NCBI Taxonomy" id="180088"/>
    <lineage>
        <taxon>Eukaryota</taxon>
        <taxon>Fungi</taxon>
        <taxon>Dikarya</taxon>
        <taxon>Basidiomycota</taxon>
        <taxon>Agaricomycotina</taxon>
        <taxon>Agaricomycetes</taxon>
        <taxon>Agaricomycetidae</taxon>
        <taxon>Boletales</taxon>
        <taxon>Suillineae</taxon>
        <taxon>Rhizopogonaceae</taxon>
        <taxon>Rhizopogon</taxon>
    </lineage>
</organism>
<feature type="non-terminal residue" evidence="1">
    <location>
        <position position="108"/>
    </location>
</feature>
<gene>
    <name evidence="1" type="ORF">AZE42_12452</name>
</gene>
<comment type="caution">
    <text evidence="1">The sequence shown here is derived from an EMBL/GenBank/DDBJ whole genome shotgun (WGS) entry which is preliminary data.</text>
</comment>
<proteinExistence type="predicted"/>
<sequence length="108" mass="12331">MLNTWFLDTRRTFMASHAPPSVHDLEYQPEDSGDEAILFPNKDFISETYKADLAFEWSTWATLGLSVLAMASMRDPEELDCVLNRSNDPIILRVQPAEFNIIPSIRAQ</sequence>
<dbReference type="Proteomes" id="UP000183567">
    <property type="component" value="Unassembled WGS sequence"/>
</dbReference>
<name>A0A1J8QUM3_9AGAM</name>
<dbReference type="OrthoDB" id="2692653at2759"/>
<reference evidence="1 2" key="1">
    <citation type="submission" date="2016-03" db="EMBL/GenBank/DDBJ databases">
        <title>Comparative genomics of the ectomycorrhizal sister species Rhizopogon vinicolor and Rhizopogon vesiculosus (Basidiomycota: Boletales) reveals a divergence of the mating type B locus.</title>
        <authorList>
            <person name="Mujic A.B."/>
            <person name="Kuo A."/>
            <person name="Tritt A."/>
            <person name="Lipzen A."/>
            <person name="Chen C."/>
            <person name="Johnson J."/>
            <person name="Sharma A."/>
            <person name="Barry K."/>
            <person name="Grigoriev I.V."/>
            <person name="Spatafora J.W."/>
        </authorList>
    </citation>
    <scope>NUCLEOTIDE SEQUENCE [LARGE SCALE GENOMIC DNA]</scope>
    <source>
        <strain evidence="1 2">AM-OR11-056</strain>
    </source>
</reference>
<accession>A0A1J8QUM3</accession>
<keyword evidence="2" id="KW-1185">Reference proteome</keyword>